<sequence>MIQKLSTRMPSLEHGTKVLKEIASENNIVLQIAEAVLETTEVVKTIQGLLPHKKIDSKLKHPNNHEIFAPKVQETMCSYKK</sequence>
<dbReference type="EMBL" id="MJEQ01000142">
    <property type="protein sequence ID" value="OIT39085.1"/>
    <property type="molecule type" value="Genomic_DNA"/>
</dbReference>
<dbReference type="EMBL" id="MJEQ01017034">
    <property type="protein sequence ID" value="OIT18807.1"/>
    <property type="molecule type" value="Genomic_DNA"/>
</dbReference>
<dbReference type="STRING" id="49451.A0A1J6K9V4"/>
<comment type="caution">
    <text evidence="1">The sequence shown here is derived from an EMBL/GenBank/DDBJ whole genome shotgun (WGS) entry which is preliminary data.</text>
</comment>
<protein>
    <submittedName>
        <fullName evidence="1">Uncharacterized protein</fullName>
    </submittedName>
</protein>
<accession>A0A1J6K9V4</accession>
<dbReference type="AlphaFoldDB" id="A0A1J6K9V4"/>
<dbReference type="Gramene" id="OIT39085">
    <property type="protein sequence ID" value="OIT39085"/>
    <property type="gene ID" value="A4A49_63395"/>
</dbReference>
<gene>
    <name evidence="2" type="ORF">A4A49_63395</name>
    <name evidence="1" type="ORF">A4A49_64748</name>
</gene>
<dbReference type="Proteomes" id="UP000187609">
    <property type="component" value="Unassembled WGS sequence"/>
</dbReference>
<evidence type="ECO:0000313" key="3">
    <source>
        <dbReference type="Proteomes" id="UP000187609"/>
    </source>
</evidence>
<reference evidence="1 3" key="1">
    <citation type="submission" date="2016-11" db="EMBL/GenBank/DDBJ databases">
        <title>The genome of Nicotiana attenuata.</title>
        <authorList>
            <person name="Xu S."/>
            <person name="Brockmoeller T."/>
            <person name="Gaquerel E."/>
            <person name="Navarro A."/>
            <person name="Kuhl H."/>
            <person name="Gase K."/>
            <person name="Ling Z."/>
            <person name="Zhou W."/>
            <person name="Kreitzer C."/>
            <person name="Stanke M."/>
            <person name="Tang H."/>
            <person name="Lyons E."/>
            <person name="Pandey P."/>
            <person name="Pandey S.P."/>
            <person name="Timmermann B."/>
            <person name="Baldwin I.T."/>
        </authorList>
    </citation>
    <scope>NUCLEOTIDE SEQUENCE [LARGE SCALE GENOMIC DNA]</scope>
    <source>
        <strain evidence="3">cv. UT</strain>
        <strain evidence="1">UT</strain>
        <tissue evidence="1">Leaves</tissue>
    </source>
</reference>
<keyword evidence="3" id="KW-1185">Reference proteome</keyword>
<organism evidence="1 3">
    <name type="scientific">Nicotiana attenuata</name>
    <name type="common">Coyote tobacco</name>
    <dbReference type="NCBI Taxonomy" id="49451"/>
    <lineage>
        <taxon>Eukaryota</taxon>
        <taxon>Viridiplantae</taxon>
        <taxon>Streptophyta</taxon>
        <taxon>Embryophyta</taxon>
        <taxon>Tracheophyta</taxon>
        <taxon>Spermatophyta</taxon>
        <taxon>Magnoliopsida</taxon>
        <taxon>eudicotyledons</taxon>
        <taxon>Gunneridae</taxon>
        <taxon>Pentapetalae</taxon>
        <taxon>asterids</taxon>
        <taxon>lamiids</taxon>
        <taxon>Solanales</taxon>
        <taxon>Solanaceae</taxon>
        <taxon>Nicotianoideae</taxon>
        <taxon>Nicotianeae</taxon>
        <taxon>Nicotiana</taxon>
    </lineage>
</organism>
<name>A0A1J6K9V4_NICAT</name>
<evidence type="ECO:0000313" key="1">
    <source>
        <dbReference type="EMBL" id="OIT18807.1"/>
    </source>
</evidence>
<dbReference type="Gramene" id="OIT18807">
    <property type="protein sequence ID" value="OIT18807"/>
    <property type="gene ID" value="A4A49_64748"/>
</dbReference>
<proteinExistence type="predicted"/>
<evidence type="ECO:0000313" key="2">
    <source>
        <dbReference type="EMBL" id="OIT39085.1"/>
    </source>
</evidence>